<dbReference type="AlphaFoldDB" id="A0A5J6MQX2"/>
<protein>
    <submittedName>
        <fullName evidence="3">Oxidoreductase</fullName>
    </submittedName>
</protein>
<dbReference type="GO" id="GO:0016616">
    <property type="term" value="F:oxidoreductase activity, acting on the CH-OH group of donors, NAD or NADP as acceptor"/>
    <property type="evidence" value="ECO:0007669"/>
    <property type="project" value="TreeGrafter"/>
</dbReference>
<comment type="similarity">
    <text evidence="1">Belongs to the short-chain dehydrogenases/reductases (SDR) family.</text>
</comment>
<organism evidence="3 4">
    <name type="scientific">Hypericibacter terrae</name>
    <dbReference type="NCBI Taxonomy" id="2602015"/>
    <lineage>
        <taxon>Bacteria</taxon>
        <taxon>Pseudomonadati</taxon>
        <taxon>Pseudomonadota</taxon>
        <taxon>Alphaproteobacteria</taxon>
        <taxon>Rhodospirillales</taxon>
        <taxon>Dongiaceae</taxon>
        <taxon>Hypericibacter</taxon>
    </lineage>
</organism>
<evidence type="ECO:0000259" key="2">
    <source>
        <dbReference type="SMART" id="SM00822"/>
    </source>
</evidence>
<dbReference type="Gene3D" id="3.40.50.720">
    <property type="entry name" value="NAD(P)-binding Rossmann-like Domain"/>
    <property type="match status" value="1"/>
</dbReference>
<sequence>MSLSRFSLAGKTAIVTGSGRGLGRAIAKGMAEAGAAVVTCSRTASEAESAAAEIRAAGGKAKGLRVDTADRADCFRLVADTLAAFGRLDIMVCNASIDAPMPAEQIDEGTLDRILGVNVGGYLYCAQAAFEPMAKQGGGSIVMTSSNGSLVAFPGIAAYCASKGAVDQLVRTLAAEWAPRGIRVNAFNPGYMEHAMTGTEGYDSDPEVMDAVRRMTPMQRRGRVEEIVGPAIFLASDAASFITGVVLPVDGGWTAI</sequence>
<evidence type="ECO:0000256" key="1">
    <source>
        <dbReference type="ARBA" id="ARBA00006484"/>
    </source>
</evidence>
<dbReference type="SUPFAM" id="SSF51735">
    <property type="entry name" value="NAD(P)-binding Rossmann-fold domains"/>
    <property type="match status" value="1"/>
</dbReference>
<dbReference type="OrthoDB" id="9805986at2"/>
<dbReference type="NCBIfam" id="NF005559">
    <property type="entry name" value="PRK07231.1"/>
    <property type="match status" value="1"/>
</dbReference>
<dbReference type="PRINTS" id="PR00081">
    <property type="entry name" value="GDHRDH"/>
</dbReference>
<dbReference type="PRINTS" id="PR00080">
    <property type="entry name" value="SDRFAMILY"/>
</dbReference>
<dbReference type="RefSeq" id="WP_151179141.1">
    <property type="nucleotide sequence ID" value="NZ_CP042906.1"/>
</dbReference>
<dbReference type="InterPro" id="IPR057326">
    <property type="entry name" value="KR_dom"/>
</dbReference>
<dbReference type="PANTHER" id="PTHR42760">
    <property type="entry name" value="SHORT-CHAIN DEHYDROGENASES/REDUCTASES FAMILY MEMBER"/>
    <property type="match status" value="1"/>
</dbReference>
<dbReference type="InterPro" id="IPR002347">
    <property type="entry name" value="SDR_fam"/>
</dbReference>
<keyword evidence="4" id="KW-1185">Reference proteome</keyword>
<proteinExistence type="inferred from homology"/>
<evidence type="ECO:0000313" key="3">
    <source>
        <dbReference type="EMBL" id="QEX19045.1"/>
    </source>
</evidence>
<dbReference type="SMART" id="SM00822">
    <property type="entry name" value="PKS_KR"/>
    <property type="match status" value="1"/>
</dbReference>
<dbReference type="InterPro" id="IPR020904">
    <property type="entry name" value="Sc_DH/Rdtase_CS"/>
</dbReference>
<dbReference type="EMBL" id="CP042906">
    <property type="protein sequence ID" value="QEX19045.1"/>
    <property type="molecule type" value="Genomic_DNA"/>
</dbReference>
<dbReference type="KEGG" id="htq:FRZ44_43570"/>
<reference evidence="3 4" key="1">
    <citation type="submission" date="2019-08" db="EMBL/GenBank/DDBJ databases">
        <title>Hyperibacter terrae gen. nov., sp. nov. and Hyperibacter viscosus sp. nov., two new members in the family Rhodospirillaceae isolated from the rhizosphere of Hypericum perforatum.</title>
        <authorList>
            <person name="Noviana Z."/>
        </authorList>
    </citation>
    <scope>NUCLEOTIDE SEQUENCE [LARGE SCALE GENOMIC DNA]</scope>
    <source>
        <strain evidence="3 4">R5913</strain>
    </source>
</reference>
<name>A0A5J6MQX2_9PROT</name>
<accession>A0A5J6MQX2</accession>
<dbReference type="FunFam" id="3.40.50.720:FF:000084">
    <property type="entry name" value="Short-chain dehydrogenase reductase"/>
    <property type="match status" value="1"/>
</dbReference>
<dbReference type="Pfam" id="PF13561">
    <property type="entry name" value="adh_short_C2"/>
    <property type="match status" value="1"/>
</dbReference>
<dbReference type="Proteomes" id="UP000326202">
    <property type="component" value="Chromosome"/>
</dbReference>
<feature type="domain" description="Ketoreductase" evidence="2">
    <location>
        <begin position="11"/>
        <end position="195"/>
    </location>
</feature>
<evidence type="ECO:0000313" key="4">
    <source>
        <dbReference type="Proteomes" id="UP000326202"/>
    </source>
</evidence>
<dbReference type="PROSITE" id="PS00061">
    <property type="entry name" value="ADH_SHORT"/>
    <property type="match status" value="1"/>
</dbReference>
<dbReference type="PANTHER" id="PTHR42760:SF124">
    <property type="entry name" value="SHORT-CHAIN DEHYDROGENASE_REDUCTASE"/>
    <property type="match status" value="1"/>
</dbReference>
<dbReference type="InterPro" id="IPR036291">
    <property type="entry name" value="NAD(P)-bd_dom_sf"/>
</dbReference>
<gene>
    <name evidence="3" type="ORF">FRZ44_43570</name>
</gene>